<dbReference type="GeneID" id="17301268"/>
<dbReference type="Pfam" id="PF03666">
    <property type="entry name" value="NPR3"/>
    <property type="match status" value="1"/>
</dbReference>
<dbReference type="STRING" id="905079.L1J847"/>
<reference evidence="3 5" key="1">
    <citation type="journal article" date="2012" name="Nature">
        <title>Algal genomes reveal evolutionary mosaicism and the fate of nucleomorphs.</title>
        <authorList>
            <consortium name="DOE Joint Genome Institute"/>
            <person name="Curtis B.A."/>
            <person name="Tanifuji G."/>
            <person name="Burki F."/>
            <person name="Gruber A."/>
            <person name="Irimia M."/>
            <person name="Maruyama S."/>
            <person name="Arias M.C."/>
            <person name="Ball S.G."/>
            <person name="Gile G.H."/>
            <person name="Hirakawa Y."/>
            <person name="Hopkins J.F."/>
            <person name="Kuo A."/>
            <person name="Rensing S.A."/>
            <person name="Schmutz J."/>
            <person name="Symeonidi A."/>
            <person name="Elias M."/>
            <person name="Eveleigh R.J."/>
            <person name="Herman E.K."/>
            <person name="Klute M.J."/>
            <person name="Nakayama T."/>
            <person name="Obornik M."/>
            <person name="Reyes-Prieto A."/>
            <person name="Armbrust E.V."/>
            <person name="Aves S.J."/>
            <person name="Beiko R.G."/>
            <person name="Coutinho P."/>
            <person name="Dacks J.B."/>
            <person name="Durnford D.G."/>
            <person name="Fast N.M."/>
            <person name="Green B.R."/>
            <person name="Grisdale C.J."/>
            <person name="Hempel F."/>
            <person name="Henrissat B."/>
            <person name="Hoppner M.P."/>
            <person name="Ishida K."/>
            <person name="Kim E."/>
            <person name="Koreny L."/>
            <person name="Kroth P.G."/>
            <person name="Liu Y."/>
            <person name="Malik S.B."/>
            <person name="Maier U.G."/>
            <person name="McRose D."/>
            <person name="Mock T."/>
            <person name="Neilson J.A."/>
            <person name="Onodera N.T."/>
            <person name="Poole A.M."/>
            <person name="Pritham E.J."/>
            <person name="Richards T.A."/>
            <person name="Rocap G."/>
            <person name="Roy S.W."/>
            <person name="Sarai C."/>
            <person name="Schaack S."/>
            <person name="Shirato S."/>
            <person name="Slamovits C.H."/>
            <person name="Spencer D.F."/>
            <person name="Suzuki S."/>
            <person name="Worden A.Z."/>
            <person name="Zauner S."/>
            <person name="Barry K."/>
            <person name="Bell C."/>
            <person name="Bharti A.K."/>
            <person name="Crow J.A."/>
            <person name="Grimwood J."/>
            <person name="Kramer R."/>
            <person name="Lindquist E."/>
            <person name="Lucas S."/>
            <person name="Salamov A."/>
            <person name="McFadden G.I."/>
            <person name="Lane C.E."/>
            <person name="Keeling P.J."/>
            <person name="Gray M.W."/>
            <person name="Grigoriev I.V."/>
            <person name="Archibald J.M."/>
        </authorList>
    </citation>
    <scope>NUCLEOTIDE SEQUENCE</scope>
    <source>
        <strain evidence="3 5">CCMP2712</strain>
    </source>
</reference>
<feature type="region of interest" description="Disordered" evidence="2">
    <location>
        <begin position="373"/>
        <end position="422"/>
    </location>
</feature>
<comment type="similarity">
    <text evidence="1">Belongs to the NPR3 family.</text>
</comment>
<sequence length="744" mass="82822">MGGCFLHSTSHHLLAGAIVVKGDSGHRIVMSVTMAGGSEAPALDKVEEAGRELVSRRSAVQLLPQSVLGVPANGIAKLMAPKPALCGQDIEVTFDALVFVGHPISLDQRAYSEGSISQESHQILRGSKQLSQRHERLTTFTFVLVVHHGCKSLNHWKEVARSAGLVWVHEQLRSGYLSMEVQRIQDLVQGNISSQERASKENEPKLEGSSTDLVGNNPSHVEIERQKSSLVAEVVEVFESLNVHGSASVLVNSWLNLHVRVGAATAANAPSPRKYDTLLLLQPRDEILRELPADCSLDLALVVRKADPLKTLKRLSDELDIPLQRVFVLSQHLERWSKGRVVQSVSKASIYLIAPEVNLSTVGVSEREGENIAESFDRFMPAEEPSRKGEEERGKEDKGKEERARSTRRKSSRVSRGWRAQGSPKLRLQKALQVFSQGKTLEALQHDVEIQTLAGGACALSERRRGADQQAELNVSRWDELESSVIKLIRRKKSDLARVAGISSCFSLRAIAFFLLTRCISAWLLEKNLVVELQTYVEFVSEDLPSSSEEEKEEVVLTPAQEIMLAVSMGLHPRIGERSPLMLLAELQFRSNAEASQGSSRRSLEDLLVAIMRMALKEEQRKVDEQDAAARRRMSYGSLAQVDPKEEGDEGWIEEAKSEAERTLRRKLVNSWIRHLSSPSPPGFGSLSKKGKARLWSRLKRMLPFLDGRHTLQYMCEEINLRAENILAIAKRCSEFLVVIRCAV</sequence>
<dbReference type="PaxDb" id="55529-EKX44706"/>
<feature type="compositionally biased region" description="Polar residues" evidence="2">
    <location>
        <begin position="208"/>
        <end position="217"/>
    </location>
</feature>
<proteinExistence type="inferred from homology"/>
<evidence type="ECO:0000313" key="3">
    <source>
        <dbReference type="EMBL" id="EKX44706.1"/>
    </source>
</evidence>
<dbReference type="GO" id="GO:0038202">
    <property type="term" value="P:TORC1 signaling"/>
    <property type="evidence" value="ECO:0007669"/>
    <property type="project" value="TreeGrafter"/>
</dbReference>
<feature type="compositionally biased region" description="Basic and acidic residues" evidence="2">
    <location>
        <begin position="197"/>
        <end position="206"/>
    </location>
</feature>
<dbReference type="EnsemblProtists" id="EKX44706">
    <property type="protein sequence ID" value="EKX44706"/>
    <property type="gene ID" value="GUITHDRAFT_139630"/>
</dbReference>
<dbReference type="GO" id="GO:0010508">
    <property type="term" value="P:positive regulation of autophagy"/>
    <property type="evidence" value="ECO:0007669"/>
    <property type="project" value="TreeGrafter"/>
</dbReference>
<keyword evidence="5" id="KW-1185">Reference proteome</keyword>
<dbReference type="PANTHER" id="PTHR13153:SF5">
    <property type="entry name" value="GATOR COMPLEX PROTEIN NPRL3"/>
    <property type="match status" value="1"/>
</dbReference>
<dbReference type="OrthoDB" id="18648at2759"/>
<feature type="compositionally biased region" description="Basic and acidic residues" evidence="2">
    <location>
        <begin position="373"/>
        <end position="405"/>
    </location>
</feature>
<reference evidence="4" key="3">
    <citation type="submission" date="2016-03" db="UniProtKB">
        <authorList>
            <consortium name="EnsemblProtists"/>
        </authorList>
    </citation>
    <scope>IDENTIFICATION</scope>
</reference>
<dbReference type="EMBL" id="JH993003">
    <property type="protein sequence ID" value="EKX44706.1"/>
    <property type="molecule type" value="Genomic_DNA"/>
</dbReference>
<organism evidence="3">
    <name type="scientific">Guillardia theta (strain CCMP2712)</name>
    <name type="common">Cryptophyte</name>
    <dbReference type="NCBI Taxonomy" id="905079"/>
    <lineage>
        <taxon>Eukaryota</taxon>
        <taxon>Cryptophyceae</taxon>
        <taxon>Pyrenomonadales</taxon>
        <taxon>Geminigeraceae</taxon>
        <taxon>Guillardia</taxon>
    </lineage>
</organism>
<dbReference type="KEGG" id="gtt:GUITHDRAFT_139630"/>
<dbReference type="HOGENOM" id="CLU_373621_0_0_1"/>
<feature type="region of interest" description="Disordered" evidence="2">
    <location>
        <begin position="192"/>
        <end position="217"/>
    </location>
</feature>
<evidence type="ECO:0000256" key="2">
    <source>
        <dbReference type="SAM" id="MobiDB-lite"/>
    </source>
</evidence>
<name>L1J847_GUITC</name>
<dbReference type="PANTHER" id="PTHR13153">
    <property type="entry name" value="CGTHBA PROTEIN -14 GENE PROTEIN"/>
    <property type="match status" value="1"/>
</dbReference>
<dbReference type="GO" id="GO:1990130">
    <property type="term" value="C:GATOR1 complex"/>
    <property type="evidence" value="ECO:0007669"/>
    <property type="project" value="TreeGrafter"/>
</dbReference>
<dbReference type="GO" id="GO:1904262">
    <property type="term" value="P:negative regulation of TORC1 signaling"/>
    <property type="evidence" value="ECO:0007669"/>
    <property type="project" value="TreeGrafter"/>
</dbReference>
<evidence type="ECO:0000313" key="5">
    <source>
        <dbReference type="Proteomes" id="UP000011087"/>
    </source>
</evidence>
<dbReference type="eggNOG" id="KOG3830">
    <property type="taxonomic scope" value="Eukaryota"/>
</dbReference>
<evidence type="ECO:0000256" key="1">
    <source>
        <dbReference type="RuleBase" id="RU368069"/>
    </source>
</evidence>
<dbReference type="Proteomes" id="UP000011087">
    <property type="component" value="Unassembled WGS sequence"/>
</dbReference>
<dbReference type="InterPro" id="IPR005365">
    <property type="entry name" value="Npr3"/>
</dbReference>
<dbReference type="GO" id="GO:0034198">
    <property type="term" value="P:cellular response to amino acid starvation"/>
    <property type="evidence" value="ECO:0007669"/>
    <property type="project" value="TreeGrafter"/>
</dbReference>
<protein>
    <submittedName>
        <fullName evidence="3 4">Uncharacterized protein</fullName>
    </submittedName>
</protein>
<gene>
    <name evidence="3" type="ORF">GUITHDRAFT_139630</name>
</gene>
<dbReference type="RefSeq" id="XP_005831686.1">
    <property type="nucleotide sequence ID" value="XM_005831629.1"/>
</dbReference>
<dbReference type="AlphaFoldDB" id="L1J847"/>
<evidence type="ECO:0000313" key="4">
    <source>
        <dbReference type="EnsemblProtists" id="EKX44706"/>
    </source>
</evidence>
<reference evidence="5" key="2">
    <citation type="submission" date="2012-11" db="EMBL/GenBank/DDBJ databases">
        <authorList>
            <person name="Kuo A."/>
            <person name="Curtis B.A."/>
            <person name="Tanifuji G."/>
            <person name="Burki F."/>
            <person name="Gruber A."/>
            <person name="Irimia M."/>
            <person name="Maruyama S."/>
            <person name="Arias M.C."/>
            <person name="Ball S.G."/>
            <person name="Gile G.H."/>
            <person name="Hirakawa Y."/>
            <person name="Hopkins J.F."/>
            <person name="Rensing S.A."/>
            <person name="Schmutz J."/>
            <person name="Symeonidi A."/>
            <person name="Elias M."/>
            <person name="Eveleigh R.J."/>
            <person name="Herman E.K."/>
            <person name="Klute M.J."/>
            <person name="Nakayama T."/>
            <person name="Obornik M."/>
            <person name="Reyes-Prieto A."/>
            <person name="Armbrust E.V."/>
            <person name="Aves S.J."/>
            <person name="Beiko R.G."/>
            <person name="Coutinho P."/>
            <person name="Dacks J.B."/>
            <person name="Durnford D.G."/>
            <person name="Fast N.M."/>
            <person name="Green B.R."/>
            <person name="Grisdale C."/>
            <person name="Hempe F."/>
            <person name="Henrissat B."/>
            <person name="Hoppner M.P."/>
            <person name="Ishida K.-I."/>
            <person name="Kim E."/>
            <person name="Koreny L."/>
            <person name="Kroth P.G."/>
            <person name="Liu Y."/>
            <person name="Malik S.-B."/>
            <person name="Maier U.G."/>
            <person name="McRose D."/>
            <person name="Mock T."/>
            <person name="Neilson J.A."/>
            <person name="Onodera N.T."/>
            <person name="Poole A.M."/>
            <person name="Pritham E.J."/>
            <person name="Richards T.A."/>
            <person name="Rocap G."/>
            <person name="Roy S.W."/>
            <person name="Sarai C."/>
            <person name="Schaack S."/>
            <person name="Shirato S."/>
            <person name="Slamovits C.H."/>
            <person name="Spencer D.F."/>
            <person name="Suzuki S."/>
            <person name="Worden A.Z."/>
            <person name="Zauner S."/>
            <person name="Barry K."/>
            <person name="Bell C."/>
            <person name="Bharti A.K."/>
            <person name="Crow J.A."/>
            <person name="Grimwood J."/>
            <person name="Kramer R."/>
            <person name="Lindquist E."/>
            <person name="Lucas S."/>
            <person name="Salamov A."/>
            <person name="McFadden G.I."/>
            <person name="Lane C.E."/>
            <person name="Keeling P.J."/>
            <person name="Gray M.W."/>
            <person name="Grigoriev I.V."/>
            <person name="Archibald J.M."/>
        </authorList>
    </citation>
    <scope>NUCLEOTIDE SEQUENCE</scope>
    <source>
        <strain evidence="5">CCMP2712</strain>
    </source>
</reference>
<accession>L1J847</accession>